<gene>
    <name evidence="5" type="primary">LOC108886528</name>
</gene>
<keyword evidence="3" id="KW-0732">Signal</keyword>
<keyword evidence="2" id="KW-0472">Membrane</keyword>
<feature type="chain" id="PRO_5042553143" evidence="3">
    <location>
        <begin position="22"/>
        <end position="692"/>
    </location>
</feature>
<evidence type="ECO:0000256" key="3">
    <source>
        <dbReference type="SAM" id="SignalP"/>
    </source>
</evidence>
<protein>
    <submittedName>
        <fullName evidence="5">Uncharacterized protein LOC108886528 isoform X1</fullName>
    </submittedName>
</protein>
<reference evidence="5" key="1">
    <citation type="submission" date="2025-08" db="UniProtKB">
        <authorList>
            <consortium name="RefSeq"/>
        </authorList>
    </citation>
    <scope>IDENTIFICATION</scope>
    <source>
        <tissue evidence="5">Brain</tissue>
    </source>
</reference>
<evidence type="ECO:0000256" key="2">
    <source>
        <dbReference type="SAM" id="Phobius"/>
    </source>
</evidence>
<evidence type="ECO:0000313" key="4">
    <source>
        <dbReference type="Proteomes" id="UP000694890"/>
    </source>
</evidence>
<dbReference type="GeneID" id="108886528"/>
<dbReference type="AlphaFoldDB" id="A0AAJ8BEA9"/>
<dbReference type="RefSeq" id="XP_050930319.1">
    <property type="nucleotide sequence ID" value="XM_051074362.1"/>
</dbReference>
<name>A0AAJ8BEA9_LATCA</name>
<evidence type="ECO:0000313" key="5">
    <source>
        <dbReference type="RefSeq" id="XP_050930319.1"/>
    </source>
</evidence>
<feature type="region of interest" description="Disordered" evidence="1">
    <location>
        <begin position="447"/>
        <end position="487"/>
    </location>
</feature>
<feature type="transmembrane region" description="Helical" evidence="2">
    <location>
        <begin position="564"/>
        <end position="590"/>
    </location>
</feature>
<dbReference type="Proteomes" id="UP000694890">
    <property type="component" value="Linkage group LG12"/>
</dbReference>
<dbReference type="KEGG" id="lcf:108886528"/>
<evidence type="ECO:0000256" key="1">
    <source>
        <dbReference type="SAM" id="MobiDB-lite"/>
    </source>
</evidence>
<accession>A0AAJ8BEA9</accession>
<proteinExistence type="predicted"/>
<keyword evidence="2" id="KW-0812">Transmembrane</keyword>
<feature type="compositionally biased region" description="Low complexity" evidence="1">
    <location>
        <begin position="447"/>
        <end position="459"/>
    </location>
</feature>
<keyword evidence="2" id="KW-1133">Transmembrane helix</keyword>
<feature type="signal peptide" evidence="3">
    <location>
        <begin position="1"/>
        <end position="21"/>
    </location>
</feature>
<sequence length="692" mass="75069">MAGRLLFVILMCSFHEIQVQALPPPKLTVNPPAITETDSVTLNCQTPSSVSVSQCYFYTVREETKVFSCLKTLTGTELLLMAHQSSPAVVELKCFYGVKSGGSVSPSPHSDTSSITVNNFTPPKLTVNPPVITETDSVTLNCQTPSSVSVSHCYFYTVSGGTVRVFSCLKTLTGTELLNMAHQSSPAVVKVKCYYDVMYPSPESDLSTIVITLPPAKLTVNPPVITETDSVTLNCQTPSSVYVSQCYFYTVREETKVFPCLKTLTGTELLLMAHQSSPAVVELKCFYSVKSGALDSPSPHSDTSSITVNSVIDRENKMKRDDDSTTSFPSQKPQMSVQHFIGDYVHFSCSLPGSADSETRCNLYFGETSRPVQTTTIRKTKSSTKKKWFCQFYVTIDDFLRHLCFVQQKEASCDYSLGSEHNSLSPRSDGRNLTDIVEKESPPIACTTSSSTVTTGVTVNRPHSSTPVTPVKTPSAAGATHDTGGNAPTFLTSVDPVTGSLTSADTTCMNPTSGDETTGGPIILIIFLDHNTIMLYCLTVGAPRKDEEHFISISQTPEKPASEMGIWMFVIVGVGVAVGVISLGLALLCIRRRSARRSDKRAQASDTGDSMCKRNLDCGGPVPAGDDETYSVITSVPGATVYTDGLLADSEKLNRREPQNDYSDIYHLYCTISEEPTALALRDMVYSSVQPH</sequence>
<organism evidence="4 5">
    <name type="scientific">Lates calcarifer</name>
    <name type="common">Barramundi</name>
    <name type="synonym">Holocentrus calcarifer</name>
    <dbReference type="NCBI Taxonomy" id="8187"/>
    <lineage>
        <taxon>Eukaryota</taxon>
        <taxon>Metazoa</taxon>
        <taxon>Chordata</taxon>
        <taxon>Craniata</taxon>
        <taxon>Vertebrata</taxon>
        <taxon>Euteleostomi</taxon>
        <taxon>Actinopterygii</taxon>
        <taxon>Neopterygii</taxon>
        <taxon>Teleostei</taxon>
        <taxon>Neoteleostei</taxon>
        <taxon>Acanthomorphata</taxon>
        <taxon>Carangaria</taxon>
        <taxon>Carangaria incertae sedis</taxon>
        <taxon>Centropomidae</taxon>
        <taxon>Lates</taxon>
    </lineage>
</organism>